<proteinExistence type="predicted"/>
<dbReference type="Proteomes" id="UP000037035">
    <property type="component" value="Unassembled WGS sequence"/>
</dbReference>
<name>A0A0L6V699_9BASI</name>
<evidence type="ECO:0000313" key="1">
    <source>
        <dbReference type="EMBL" id="KNZ56278.1"/>
    </source>
</evidence>
<comment type="caution">
    <text evidence="1">The sequence shown here is derived from an EMBL/GenBank/DDBJ whole genome shotgun (WGS) entry which is preliminary data.</text>
</comment>
<dbReference type="AlphaFoldDB" id="A0A0L6V699"/>
<gene>
    <name evidence="1" type="ORF">VP01_2443g1</name>
</gene>
<evidence type="ECO:0000313" key="2">
    <source>
        <dbReference type="Proteomes" id="UP000037035"/>
    </source>
</evidence>
<sequence>MNHQSRASSSHQTILRRRISTPVSALFLFRGTLGASMKIDTPKQGASKEGCQFSALQKSSHMTHLHKLFHFLLCANHTYQNKQNLFQKGEILNKILKKADVSDSLLLHSVMALCTSVQGRADAHYDARLRVTHLTYISNCLKEWSNRFSKKKNLTKDIFKQFYFAKKTKKSWFQACHFSGNYVSVLSGSSPGLIIHHLLACLSLAGSTILPQHYTVACLNPIKLSLTVSANFHHTNCSSPDKKINDRCLTAPIIITKKDFTFVVKPPTSSSPVWPWLFFSRCQDLIIQPAAPQVECPDSRYENIAHTNIMLLMTELIKKKFIPDPSEQVTDMMGLAGLLSTMSHQYHQPLYYLSRPLVCTYRYQSSCYIKHTAILTTKNCRQNSIGFFDSRISSGGPREDWGYGRKENIHEFSQRSQGNHRHFFIWTCFRSQELSRGGDGIKTLCRALLNIFNDGSRNRIA</sequence>
<accession>A0A0L6V699</accession>
<reference evidence="1 2" key="1">
    <citation type="submission" date="2015-08" db="EMBL/GenBank/DDBJ databases">
        <title>Next Generation Sequencing and Analysis of the Genome of Puccinia sorghi L Schw, the Causal Agent of Maize Common Rust.</title>
        <authorList>
            <person name="Rochi L."/>
            <person name="Burguener G."/>
            <person name="Darino M."/>
            <person name="Turjanski A."/>
            <person name="Kreff E."/>
            <person name="Dieguez M.J."/>
            <person name="Sacco F."/>
        </authorList>
    </citation>
    <scope>NUCLEOTIDE SEQUENCE [LARGE SCALE GENOMIC DNA]</scope>
    <source>
        <strain evidence="1 2">RO10H11247</strain>
    </source>
</reference>
<dbReference type="EMBL" id="LAVV01007329">
    <property type="protein sequence ID" value="KNZ56278.1"/>
    <property type="molecule type" value="Genomic_DNA"/>
</dbReference>
<dbReference type="VEuPathDB" id="FungiDB:VP01_2443g1"/>
<protein>
    <submittedName>
        <fullName evidence="1">Uncharacterized protein</fullName>
    </submittedName>
</protein>
<organism evidence="1 2">
    <name type="scientific">Puccinia sorghi</name>
    <dbReference type="NCBI Taxonomy" id="27349"/>
    <lineage>
        <taxon>Eukaryota</taxon>
        <taxon>Fungi</taxon>
        <taxon>Dikarya</taxon>
        <taxon>Basidiomycota</taxon>
        <taxon>Pucciniomycotina</taxon>
        <taxon>Pucciniomycetes</taxon>
        <taxon>Pucciniales</taxon>
        <taxon>Pucciniaceae</taxon>
        <taxon>Puccinia</taxon>
    </lineage>
</organism>
<keyword evidence="2" id="KW-1185">Reference proteome</keyword>